<dbReference type="Gene3D" id="3.30.70.360">
    <property type="match status" value="1"/>
</dbReference>
<dbReference type="OrthoDB" id="6119954at2759"/>
<feature type="binding site" evidence="2">
    <location>
        <position position="127"/>
    </location>
    <ligand>
        <name>Mn(2+)</name>
        <dbReference type="ChEBI" id="CHEBI:29035"/>
        <label>2</label>
    </ligand>
</feature>
<proteinExistence type="inferred from homology"/>
<dbReference type="Proteomes" id="UP000799441">
    <property type="component" value="Unassembled WGS sequence"/>
</dbReference>
<dbReference type="GO" id="GO:0046872">
    <property type="term" value="F:metal ion binding"/>
    <property type="evidence" value="ECO:0007669"/>
    <property type="project" value="UniProtKB-KW"/>
</dbReference>
<dbReference type="SUPFAM" id="SSF53187">
    <property type="entry name" value="Zn-dependent exopeptidases"/>
    <property type="match status" value="1"/>
</dbReference>
<comment type="similarity">
    <text evidence="1">Belongs to the peptidase M20A family.</text>
</comment>
<accession>A0A9P4QE44</accession>
<dbReference type="AlphaFoldDB" id="A0A9P4QE44"/>
<dbReference type="NCBIfam" id="TIGR01891">
    <property type="entry name" value="amidohydrolases"/>
    <property type="match status" value="1"/>
</dbReference>
<keyword evidence="2" id="KW-0464">Manganese</keyword>
<protein>
    <submittedName>
        <fullName evidence="4">Metal-dependent amidase/aminoacylase/carboxypeptidase</fullName>
    </submittedName>
</protein>
<evidence type="ECO:0000256" key="2">
    <source>
        <dbReference type="PIRSR" id="PIRSR005962-1"/>
    </source>
</evidence>
<dbReference type="InterPro" id="IPR036264">
    <property type="entry name" value="Bact_exopeptidase_dim_dom"/>
</dbReference>
<dbReference type="Gene3D" id="3.40.630.10">
    <property type="entry name" value="Zn peptidases"/>
    <property type="match status" value="1"/>
</dbReference>
<name>A0A9P4QE44_9PEZI</name>
<dbReference type="InterPro" id="IPR011650">
    <property type="entry name" value="Peptidase_M20_dimer"/>
</dbReference>
<dbReference type="InterPro" id="IPR002933">
    <property type="entry name" value="Peptidase_M20"/>
</dbReference>
<evidence type="ECO:0000313" key="5">
    <source>
        <dbReference type="Proteomes" id="UP000799441"/>
    </source>
</evidence>
<feature type="binding site" evidence="2">
    <location>
        <position position="161"/>
    </location>
    <ligand>
        <name>Mn(2+)</name>
        <dbReference type="ChEBI" id="CHEBI:29035"/>
        <label>2</label>
    </ligand>
</feature>
<feature type="binding site" evidence="2">
    <location>
        <position position="192"/>
    </location>
    <ligand>
        <name>Mn(2+)</name>
        <dbReference type="ChEBI" id="CHEBI:29035"/>
        <label>2</label>
    </ligand>
</feature>
<organism evidence="4 5">
    <name type="scientific">Polychaeton citri CBS 116435</name>
    <dbReference type="NCBI Taxonomy" id="1314669"/>
    <lineage>
        <taxon>Eukaryota</taxon>
        <taxon>Fungi</taxon>
        <taxon>Dikarya</taxon>
        <taxon>Ascomycota</taxon>
        <taxon>Pezizomycotina</taxon>
        <taxon>Dothideomycetes</taxon>
        <taxon>Dothideomycetidae</taxon>
        <taxon>Capnodiales</taxon>
        <taxon>Capnodiaceae</taxon>
        <taxon>Polychaeton</taxon>
    </lineage>
</organism>
<sequence>MSERISSIVQEHRPDLAYFKDLYKYFHQNPELSNQEKETAARVVEELGKISSDFEIKSNIGGYGLVAILRSNIPDGGEEKHSAPIVLLRADFDALPVEEKTGLDYASTKRMKNTEGVEKPVMHACGHDMHITSLLGAATLLISAKSEWKGTLILLFQPAEERGTGARAMVDDGLYDPQRHGVPVPDIVLGAHVMPLRAGTVGTRRGLAASSADSLRVTLYGRGAHASQPHTAVDPVTMAASTIMKLQTIVSREVAPGAGAVVTVAAVSAGDAENVIADDARLSIDTRALDQKTRDQVMASIRRIVRAESLAGNAVADPTFQITRDFPLTINDADVTARLEDTFAKHFGEGEHDYTRDVPRLGGSEDFPILGTAVNRPVSFWQYGGTDPALWDKAEKDGVLESTIPINHSAKFAPVIMPTLQCALDAYALAALSWLAA</sequence>
<keyword evidence="5" id="KW-1185">Reference proteome</keyword>
<dbReference type="EMBL" id="MU003770">
    <property type="protein sequence ID" value="KAF2724749.1"/>
    <property type="molecule type" value="Genomic_DNA"/>
</dbReference>
<gene>
    <name evidence="4" type="ORF">K431DRAFT_291399</name>
</gene>
<comment type="caution">
    <text evidence="4">The sequence shown here is derived from an EMBL/GenBank/DDBJ whole genome shotgun (WGS) entry which is preliminary data.</text>
</comment>
<dbReference type="SUPFAM" id="SSF55031">
    <property type="entry name" value="Bacterial exopeptidase dimerisation domain"/>
    <property type="match status" value="1"/>
</dbReference>
<dbReference type="PANTHER" id="PTHR11014">
    <property type="entry name" value="PEPTIDASE M20 FAMILY MEMBER"/>
    <property type="match status" value="1"/>
</dbReference>
<keyword evidence="2" id="KW-0479">Metal-binding</keyword>
<dbReference type="InterPro" id="IPR017439">
    <property type="entry name" value="Amidohydrolase"/>
</dbReference>
<feature type="binding site" evidence="2">
    <location>
        <position position="125"/>
    </location>
    <ligand>
        <name>Mn(2+)</name>
        <dbReference type="ChEBI" id="CHEBI:29035"/>
        <label>2</label>
    </ligand>
</feature>
<feature type="domain" description="Peptidase M20 dimerisation" evidence="3">
    <location>
        <begin position="212"/>
        <end position="310"/>
    </location>
</feature>
<dbReference type="GO" id="GO:0016787">
    <property type="term" value="F:hydrolase activity"/>
    <property type="evidence" value="ECO:0007669"/>
    <property type="project" value="InterPro"/>
</dbReference>
<evidence type="ECO:0000259" key="3">
    <source>
        <dbReference type="Pfam" id="PF07687"/>
    </source>
</evidence>
<dbReference type="PANTHER" id="PTHR11014:SF63">
    <property type="entry name" value="METALLOPEPTIDASE, PUTATIVE (AFU_ORTHOLOGUE AFUA_6G09600)-RELATED"/>
    <property type="match status" value="1"/>
</dbReference>
<dbReference type="Pfam" id="PF01546">
    <property type="entry name" value="Peptidase_M20"/>
    <property type="match status" value="1"/>
</dbReference>
<comment type="cofactor">
    <cofactor evidence="2">
        <name>Mn(2+)</name>
        <dbReference type="ChEBI" id="CHEBI:29035"/>
    </cofactor>
    <text evidence="2">The Mn(2+) ion enhances activity.</text>
</comment>
<evidence type="ECO:0000313" key="4">
    <source>
        <dbReference type="EMBL" id="KAF2724749.1"/>
    </source>
</evidence>
<reference evidence="4" key="1">
    <citation type="journal article" date="2020" name="Stud. Mycol.">
        <title>101 Dothideomycetes genomes: a test case for predicting lifestyles and emergence of pathogens.</title>
        <authorList>
            <person name="Haridas S."/>
            <person name="Albert R."/>
            <person name="Binder M."/>
            <person name="Bloem J."/>
            <person name="Labutti K."/>
            <person name="Salamov A."/>
            <person name="Andreopoulos B."/>
            <person name="Baker S."/>
            <person name="Barry K."/>
            <person name="Bills G."/>
            <person name="Bluhm B."/>
            <person name="Cannon C."/>
            <person name="Castanera R."/>
            <person name="Culley D."/>
            <person name="Daum C."/>
            <person name="Ezra D."/>
            <person name="Gonzalez J."/>
            <person name="Henrissat B."/>
            <person name="Kuo A."/>
            <person name="Liang C."/>
            <person name="Lipzen A."/>
            <person name="Lutzoni F."/>
            <person name="Magnuson J."/>
            <person name="Mondo S."/>
            <person name="Nolan M."/>
            <person name="Ohm R."/>
            <person name="Pangilinan J."/>
            <person name="Park H.-J."/>
            <person name="Ramirez L."/>
            <person name="Alfaro M."/>
            <person name="Sun H."/>
            <person name="Tritt A."/>
            <person name="Yoshinaga Y."/>
            <person name="Zwiers L.-H."/>
            <person name="Turgeon B."/>
            <person name="Goodwin S."/>
            <person name="Spatafora J."/>
            <person name="Crous P."/>
            <person name="Grigoriev I."/>
        </authorList>
    </citation>
    <scope>NUCLEOTIDE SEQUENCE</scope>
    <source>
        <strain evidence="4">CBS 116435</strain>
    </source>
</reference>
<dbReference type="PIRSF" id="PIRSF005962">
    <property type="entry name" value="Pept_M20D_amidohydro"/>
    <property type="match status" value="1"/>
</dbReference>
<evidence type="ECO:0000256" key="1">
    <source>
        <dbReference type="ARBA" id="ARBA00006247"/>
    </source>
</evidence>
<dbReference type="Pfam" id="PF07687">
    <property type="entry name" value="M20_dimer"/>
    <property type="match status" value="1"/>
</dbReference>